<dbReference type="SUPFAM" id="SSF53649">
    <property type="entry name" value="Alkaline phosphatase-like"/>
    <property type="match status" value="1"/>
</dbReference>
<evidence type="ECO:0000313" key="3">
    <source>
        <dbReference type="EMBL" id="PSN82206.1"/>
    </source>
</evidence>
<accession>A0A2R6A727</accession>
<name>A0A2R6A727_9ARCH</name>
<organism evidence="3 4">
    <name type="scientific">Candidatus Marsarchaeota G1 archaeon OSP_D</name>
    <dbReference type="NCBI Taxonomy" id="1978155"/>
    <lineage>
        <taxon>Archaea</taxon>
        <taxon>Candidatus Marsarchaeota</taxon>
        <taxon>Candidatus Marsarchaeota group 1</taxon>
    </lineage>
</organism>
<evidence type="ECO:0000313" key="4">
    <source>
        <dbReference type="Proteomes" id="UP000240880"/>
    </source>
</evidence>
<keyword evidence="2" id="KW-1133">Transmembrane helix</keyword>
<dbReference type="AlphaFoldDB" id="A0A2R6A727"/>
<evidence type="ECO:0000256" key="2">
    <source>
        <dbReference type="SAM" id="Phobius"/>
    </source>
</evidence>
<comment type="caution">
    <text evidence="3">The sequence shown here is derived from an EMBL/GenBank/DDBJ whole genome shotgun (WGS) entry which is preliminary data.</text>
</comment>
<dbReference type="PANTHER" id="PTHR31956">
    <property type="entry name" value="NON-SPECIFIC PHOSPHOLIPASE C4-RELATED"/>
    <property type="match status" value="1"/>
</dbReference>
<protein>
    <submittedName>
        <fullName evidence="3">Acid phosphatase</fullName>
    </submittedName>
</protein>
<feature type="transmembrane region" description="Helical" evidence="2">
    <location>
        <begin position="423"/>
        <end position="440"/>
    </location>
</feature>
<keyword evidence="2" id="KW-0472">Membrane</keyword>
<gene>
    <name evidence="3" type="ORF">B9Q01_08725</name>
</gene>
<keyword evidence="1" id="KW-0378">Hydrolase</keyword>
<dbReference type="EMBL" id="NEXC01000092">
    <property type="protein sequence ID" value="PSN82206.1"/>
    <property type="molecule type" value="Genomic_DNA"/>
</dbReference>
<sequence>MLPRLLLVVLLVFSFGFPQQATPIDHVIIIIEENHSFDNLFGTYPFGWPPIITNTTLSVMWPDGLYQNYTQLKSSKNGELYWISIPNVPADPTHGYSHPYYANASSTQDPVEGWSVYHADYSSQGFVYYSGIQSLAYFSYQQLAPLWDYAEEYVLADNYFAPVLGLTEPNRVAYLTGFPPSFQDNYETNVIPFNKTIMYQLSQNNISWGYYVYGYQGGVPWPLTAFQGAQNYEKNFHSLADFYKELNGSLPQVSWVMFLGGSTNKYDLHPPYNVTQGVITLVNVINAVMKSKYANSCVIFVTFDEGGGYFDHVSPPTLDGYTLGQRIPLLVISPYAKEGWVDNYSLSAYSLISFIEYNWHLPPLTPWVKNSDLKGLLAAFEFSEPPRNPIVIHNWNYPIPLQYPVHYGFIARVQTQVNTKKGAPNYLLLALLIVLALLLFRKSKT</sequence>
<reference evidence="3 4" key="1">
    <citation type="submission" date="2017-04" db="EMBL/GenBank/DDBJ databases">
        <title>Novel microbial lineages endemic to geothermal iron-oxide mats fill important gaps in the evolutionary history of Archaea.</title>
        <authorList>
            <person name="Jay Z.J."/>
            <person name="Beam J.P."/>
            <person name="Dlakic M."/>
            <person name="Rusch D.B."/>
            <person name="Kozubal M.A."/>
            <person name="Inskeep W.P."/>
        </authorList>
    </citation>
    <scope>NUCLEOTIDE SEQUENCE [LARGE SCALE GENOMIC DNA]</scope>
    <source>
        <strain evidence="3">OSP_D</strain>
    </source>
</reference>
<proteinExistence type="predicted"/>
<dbReference type="InterPro" id="IPR017850">
    <property type="entry name" value="Alkaline_phosphatase_core_sf"/>
</dbReference>
<dbReference type="Pfam" id="PF04185">
    <property type="entry name" value="Phosphoesterase"/>
    <property type="match status" value="1"/>
</dbReference>
<dbReference type="GO" id="GO:0042578">
    <property type="term" value="F:phosphoric ester hydrolase activity"/>
    <property type="evidence" value="ECO:0007669"/>
    <property type="project" value="UniProtKB-ARBA"/>
</dbReference>
<dbReference type="Gene3D" id="3.40.720.10">
    <property type="entry name" value="Alkaline Phosphatase, subunit A"/>
    <property type="match status" value="1"/>
</dbReference>
<evidence type="ECO:0000256" key="1">
    <source>
        <dbReference type="ARBA" id="ARBA00022801"/>
    </source>
</evidence>
<dbReference type="PANTHER" id="PTHR31956:SF1">
    <property type="entry name" value="NON-SPECIFIC PHOSPHOLIPASE C1"/>
    <property type="match status" value="1"/>
</dbReference>
<dbReference type="Proteomes" id="UP000240880">
    <property type="component" value="Unassembled WGS sequence"/>
</dbReference>
<keyword evidence="2" id="KW-0812">Transmembrane</keyword>
<dbReference type="InterPro" id="IPR007312">
    <property type="entry name" value="Phosphoesterase"/>
</dbReference>